<dbReference type="GO" id="GO:0003887">
    <property type="term" value="F:DNA-directed DNA polymerase activity"/>
    <property type="evidence" value="ECO:0007669"/>
    <property type="project" value="InterPro"/>
</dbReference>
<dbReference type="AlphaFoldDB" id="A0A4R2Q1L2"/>
<dbReference type="GO" id="GO:0003677">
    <property type="term" value="F:DNA binding"/>
    <property type="evidence" value="ECO:0007669"/>
    <property type="project" value="InterPro"/>
</dbReference>
<dbReference type="GO" id="GO:0006260">
    <property type="term" value="P:DNA replication"/>
    <property type="evidence" value="ECO:0007669"/>
    <property type="project" value="InterPro"/>
</dbReference>
<comment type="caution">
    <text evidence="1">The sequence shown here is derived from an EMBL/GenBank/DDBJ whole genome shotgun (WGS) entry which is preliminary data.</text>
</comment>
<dbReference type="PANTHER" id="PTHR38767:SF1">
    <property type="entry name" value="DNA POLYMERASE III SUBUNIT CHI"/>
    <property type="match status" value="1"/>
</dbReference>
<dbReference type="GO" id="GO:0032298">
    <property type="term" value="P:positive regulation of DNA-templated DNA replication initiation"/>
    <property type="evidence" value="ECO:0007669"/>
    <property type="project" value="TreeGrafter"/>
</dbReference>
<sequence length="152" mass="16723">MGTALFYHLTRRPLEVTLPSLLEKALAKGWRVAIRGTDPRKLDWLDEKLWMGEGFLPHGRVGGTFDADQPVLLTTERAAPNGAACLMAVDGAPVTPDEAGAMQRVCILFDGNDPAALDTAREQWRQLTAAGIAAQYWSENSGRWEMKRQTGD</sequence>
<proteinExistence type="predicted"/>
<dbReference type="OrthoDB" id="9795973at2"/>
<dbReference type="PANTHER" id="PTHR38767">
    <property type="entry name" value="DNA POLYMERASE III SUBUNIT CHI"/>
    <property type="match status" value="1"/>
</dbReference>
<dbReference type="SUPFAM" id="SSF102400">
    <property type="entry name" value="DNA polymerase III chi subunit"/>
    <property type="match status" value="1"/>
</dbReference>
<reference evidence="1 2" key="1">
    <citation type="submission" date="2019-03" db="EMBL/GenBank/DDBJ databases">
        <title>Genomic Encyclopedia of Type Strains, Phase IV (KMG-IV): sequencing the most valuable type-strain genomes for metagenomic binning, comparative biology and taxonomic classification.</title>
        <authorList>
            <person name="Goeker M."/>
        </authorList>
    </citation>
    <scope>NUCLEOTIDE SEQUENCE [LARGE SCALE GENOMIC DNA]</scope>
    <source>
        <strain evidence="1 2">DSM 18063</strain>
    </source>
</reference>
<evidence type="ECO:0000313" key="2">
    <source>
        <dbReference type="Proteomes" id="UP000294835"/>
    </source>
</evidence>
<protein>
    <submittedName>
        <fullName evidence="1">DNA polymerase III chi subunit</fullName>
    </submittedName>
</protein>
<dbReference type="InterPro" id="IPR036768">
    <property type="entry name" value="PolIII_chi_sf"/>
</dbReference>
<dbReference type="EMBL" id="SLXP01000003">
    <property type="protein sequence ID" value="TCP42279.1"/>
    <property type="molecule type" value="Genomic_DNA"/>
</dbReference>
<accession>A0A4R2Q1L2</accession>
<gene>
    <name evidence="1" type="ORF">EV662_103186</name>
</gene>
<keyword evidence="2" id="KW-1185">Reference proteome</keyword>
<dbReference type="Proteomes" id="UP000294835">
    <property type="component" value="Unassembled WGS sequence"/>
</dbReference>
<dbReference type="Gene3D" id="3.40.50.10110">
    <property type="entry name" value="DNA polymerase III subunit chi"/>
    <property type="match status" value="1"/>
</dbReference>
<dbReference type="NCBIfam" id="NF004347">
    <property type="entry name" value="PRK05728.1-4"/>
    <property type="match status" value="1"/>
</dbReference>
<name>A0A4R2Q1L2_9RHOB</name>
<organism evidence="1 2">
    <name type="scientific">Rhodovulum marinum</name>
    <dbReference type="NCBI Taxonomy" id="320662"/>
    <lineage>
        <taxon>Bacteria</taxon>
        <taxon>Pseudomonadati</taxon>
        <taxon>Pseudomonadota</taxon>
        <taxon>Alphaproteobacteria</taxon>
        <taxon>Rhodobacterales</taxon>
        <taxon>Paracoccaceae</taxon>
        <taxon>Rhodovulum</taxon>
    </lineage>
</organism>
<dbReference type="Pfam" id="PF04364">
    <property type="entry name" value="DNA_pol3_chi"/>
    <property type="match status" value="1"/>
</dbReference>
<dbReference type="RefSeq" id="WP_132461592.1">
    <property type="nucleotide sequence ID" value="NZ_SLXP01000003.1"/>
</dbReference>
<evidence type="ECO:0000313" key="1">
    <source>
        <dbReference type="EMBL" id="TCP42279.1"/>
    </source>
</evidence>
<dbReference type="InterPro" id="IPR007459">
    <property type="entry name" value="DNA_pol3_chi"/>
</dbReference>